<dbReference type="InterPro" id="IPR012869">
    <property type="entry name" value="RHH_5"/>
</dbReference>
<dbReference type="PATRIC" id="fig|423471.3.peg.2509"/>
<evidence type="ECO:0000313" key="2">
    <source>
        <dbReference type="EMBL" id="EHJ12635.1"/>
    </source>
</evidence>
<dbReference type="RefSeq" id="WP_007310847.1">
    <property type="nucleotide sequence ID" value="NZ_AESD01000389.1"/>
</dbReference>
<dbReference type="GeneID" id="88766319"/>
<dbReference type="InterPro" id="IPR013321">
    <property type="entry name" value="Arc_rbn_hlx_hlx"/>
</dbReference>
<sequence>MSKRISITLSDEIIEELEIWAQQRGQTLAGLASHLVEKAVTEAQINTIKLSEQTSSDLRKLAQQKGLTPAAFAQKLLLQGLTNELREES</sequence>
<evidence type="ECO:0000259" key="1">
    <source>
        <dbReference type="Pfam" id="PF07878"/>
    </source>
</evidence>
<proteinExistence type="predicted"/>
<gene>
    <name evidence="2" type="ORF">CWATWH0003_2665</name>
</gene>
<dbReference type="EMBL" id="AESD01000389">
    <property type="protein sequence ID" value="EHJ12635.1"/>
    <property type="molecule type" value="Genomic_DNA"/>
</dbReference>
<dbReference type="GO" id="GO:0006355">
    <property type="term" value="P:regulation of DNA-templated transcription"/>
    <property type="evidence" value="ECO:0007669"/>
    <property type="project" value="InterPro"/>
</dbReference>
<organism evidence="2 3">
    <name type="scientific">Crocosphaera watsonii WH 0003</name>
    <dbReference type="NCBI Taxonomy" id="423471"/>
    <lineage>
        <taxon>Bacteria</taxon>
        <taxon>Bacillati</taxon>
        <taxon>Cyanobacteriota</taxon>
        <taxon>Cyanophyceae</taxon>
        <taxon>Oscillatoriophycideae</taxon>
        <taxon>Chroococcales</taxon>
        <taxon>Aphanothecaceae</taxon>
        <taxon>Crocosphaera</taxon>
    </lineage>
</organism>
<dbReference type="Gene3D" id="1.10.1220.10">
    <property type="entry name" value="Met repressor-like"/>
    <property type="match status" value="1"/>
</dbReference>
<dbReference type="AlphaFoldDB" id="G5J5A1"/>
<dbReference type="Pfam" id="PF07878">
    <property type="entry name" value="RHH_5"/>
    <property type="match status" value="1"/>
</dbReference>
<accession>G5J5A1</accession>
<protein>
    <recommendedName>
        <fullName evidence="1">CopG-like ribbon-helix-helix domain-containing protein</fullName>
    </recommendedName>
</protein>
<dbReference type="InterPro" id="IPR010985">
    <property type="entry name" value="Ribbon_hlx_hlx"/>
</dbReference>
<reference evidence="2 3" key="1">
    <citation type="journal article" date="2011" name="Front. Microbiol.">
        <title>Two Strains of Crocosphaera watsonii with Highly Conserved Genomes are Distinguished by Strain-Specific Features.</title>
        <authorList>
            <person name="Bench S.R."/>
            <person name="Ilikchyan I.N."/>
            <person name="Tripp H.J."/>
            <person name="Zehr J.P."/>
        </authorList>
    </citation>
    <scope>NUCLEOTIDE SEQUENCE [LARGE SCALE GENOMIC DNA]</scope>
    <source>
        <strain evidence="2 3">WH 0003</strain>
    </source>
</reference>
<dbReference type="SUPFAM" id="SSF47598">
    <property type="entry name" value="Ribbon-helix-helix"/>
    <property type="match status" value="1"/>
</dbReference>
<dbReference type="Proteomes" id="UP000003477">
    <property type="component" value="Unassembled WGS sequence"/>
</dbReference>
<name>G5J5A1_CROWT</name>
<comment type="caution">
    <text evidence="2">The sequence shown here is derived from an EMBL/GenBank/DDBJ whole genome shotgun (WGS) entry which is preliminary data.</text>
</comment>
<feature type="domain" description="CopG-like ribbon-helix-helix" evidence="1">
    <location>
        <begin position="2"/>
        <end position="44"/>
    </location>
</feature>
<evidence type="ECO:0000313" key="3">
    <source>
        <dbReference type="Proteomes" id="UP000003477"/>
    </source>
</evidence>